<dbReference type="InterPro" id="IPR036282">
    <property type="entry name" value="Glutathione-S-Trfase_C_sf"/>
</dbReference>
<dbReference type="Gene3D" id="1.20.1050.10">
    <property type="match status" value="1"/>
</dbReference>
<dbReference type="OrthoDB" id="4951845at2759"/>
<dbReference type="Gene3D" id="3.40.30.10">
    <property type="entry name" value="Glutaredoxin"/>
    <property type="match status" value="1"/>
</dbReference>
<feature type="domain" description="GST N-terminal" evidence="1">
    <location>
        <begin position="8"/>
        <end position="96"/>
    </location>
</feature>
<dbReference type="PROSITE" id="PS50404">
    <property type="entry name" value="GST_NTER"/>
    <property type="match status" value="1"/>
</dbReference>
<dbReference type="Pfam" id="PF22041">
    <property type="entry name" value="GST_C_7"/>
    <property type="match status" value="1"/>
</dbReference>
<dbReference type="SUPFAM" id="SSF52833">
    <property type="entry name" value="Thioredoxin-like"/>
    <property type="match status" value="1"/>
</dbReference>
<dbReference type="InterPro" id="IPR054416">
    <property type="entry name" value="GST_UstS-like_C"/>
</dbReference>
<protein>
    <recommendedName>
        <fullName evidence="1">GST N-terminal domain-containing protein</fullName>
    </recommendedName>
</protein>
<organism evidence="2 3">
    <name type="scientific">Galerina marginata (strain CBS 339.88)</name>
    <dbReference type="NCBI Taxonomy" id="685588"/>
    <lineage>
        <taxon>Eukaryota</taxon>
        <taxon>Fungi</taxon>
        <taxon>Dikarya</taxon>
        <taxon>Basidiomycota</taxon>
        <taxon>Agaricomycotina</taxon>
        <taxon>Agaricomycetes</taxon>
        <taxon>Agaricomycetidae</taxon>
        <taxon>Agaricales</taxon>
        <taxon>Agaricineae</taxon>
        <taxon>Strophariaceae</taxon>
        <taxon>Galerina</taxon>
    </lineage>
</organism>
<evidence type="ECO:0000313" key="2">
    <source>
        <dbReference type="EMBL" id="KDR76699.1"/>
    </source>
</evidence>
<gene>
    <name evidence="2" type="ORF">GALMADRAFT_67330</name>
</gene>
<proteinExistence type="predicted"/>
<sequence length="246" mass="27300">MSIILYDIPSQVAVNAWSPNIWKTRYALNLKGLSYKTEWVEFNDIEAHAKKHGIAPTSTNPDFYSLPAIYDAPNKTYVAGAIEIAEYLDAKYPNTAPLFPHNTLGLQTAFTDVFLTKLGNLWQFIVPAVNKSLNPPSAAYFRRTREAMFGVTLEELLPKGDKAVAEWAKVKAGFEEAAVLFAKNGGKGPFALGETISYADVNAGAYLIWLRTIWGENSQQWKDISSWSGGRWGALIKGLSKYETIV</sequence>
<dbReference type="STRING" id="685588.A0A067T9W0"/>
<keyword evidence="3" id="KW-1185">Reference proteome</keyword>
<dbReference type="Pfam" id="PF13409">
    <property type="entry name" value="GST_N_2"/>
    <property type="match status" value="1"/>
</dbReference>
<evidence type="ECO:0000313" key="3">
    <source>
        <dbReference type="Proteomes" id="UP000027222"/>
    </source>
</evidence>
<dbReference type="HOGENOM" id="CLU_011226_4_0_1"/>
<dbReference type="InterPro" id="IPR036249">
    <property type="entry name" value="Thioredoxin-like_sf"/>
</dbReference>
<dbReference type="AlphaFoldDB" id="A0A067T9W0"/>
<dbReference type="SUPFAM" id="SSF47616">
    <property type="entry name" value="GST C-terminal domain-like"/>
    <property type="match status" value="1"/>
</dbReference>
<accession>A0A067T9W0</accession>
<dbReference type="Proteomes" id="UP000027222">
    <property type="component" value="Unassembled WGS sequence"/>
</dbReference>
<evidence type="ECO:0000259" key="1">
    <source>
        <dbReference type="PROSITE" id="PS50404"/>
    </source>
</evidence>
<dbReference type="InterPro" id="IPR004045">
    <property type="entry name" value="Glutathione_S-Trfase_N"/>
</dbReference>
<name>A0A067T9W0_GALM3</name>
<reference evidence="3" key="1">
    <citation type="journal article" date="2014" name="Proc. Natl. Acad. Sci. U.S.A.">
        <title>Extensive sampling of basidiomycete genomes demonstrates inadequacy of the white-rot/brown-rot paradigm for wood decay fungi.</title>
        <authorList>
            <person name="Riley R."/>
            <person name="Salamov A.A."/>
            <person name="Brown D.W."/>
            <person name="Nagy L.G."/>
            <person name="Floudas D."/>
            <person name="Held B.W."/>
            <person name="Levasseur A."/>
            <person name="Lombard V."/>
            <person name="Morin E."/>
            <person name="Otillar R."/>
            <person name="Lindquist E.A."/>
            <person name="Sun H."/>
            <person name="LaButti K.M."/>
            <person name="Schmutz J."/>
            <person name="Jabbour D."/>
            <person name="Luo H."/>
            <person name="Baker S.E."/>
            <person name="Pisabarro A.G."/>
            <person name="Walton J.D."/>
            <person name="Blanchette R.A."/>
            <person name="Henrissat B."/>
            <person name="Martin F."/>
            <person name="Cullen D."/>
            <person name="Hibbett D.S."/>
            <person name="Grigoriev I.V."/>
        </authorList>
    </citation>
    <scope>NUCLEOTIDE SEQUENCE [LARGE SCALE GENOMIC DNA]</scope>
    <source>
        <strain evidence="3">CBS 339.88</strain>
    </source>
</reference>
<dbReference type="EMBL" id="KL142378">
    <property type="protein sequence ID" value="KDR76699.1"/>
    <property type="molecule type" value="Genomic_DNA"/>
</dbReference>